<keyword evidence="4" id="KW-1185">Reference proteome</keyword>
<keyword evidence="2" id="KW-0472">Membrane</keyword>
<dbReference type="Gramene" id="OBART12G05350.1">
    <property type="protein sequence ID" value="OBART12G05350.1"/>
    <property type="gene ID" value="OBART12G05350"/>
</dbReference>
<feature type="region of interest" description="Disordered" evidence="1">
    <location>
        <begin position="1"/>
        <end position="31"/>
    </location>
</feature>
<feature type="region of interest" description="Disordered" evidence="1">
    <location>
        <begin position="63"/>
        <end position="82"/>
    </location>
</feature>
<reference evidence="3" key="2">
    <citation type="submission" date="2015-03" db="UniProtKB">
        <authorList>
            <consortium name="EnsemblPlants"/>
        </authorList>
    </citation>
    <scope>IDENTIFICATION</scope>
</reference>
<dbReference type="HOGENOM" id="CLU_951141_0_0_1"/>
<keyword evidence="2" id="KW-1133">Transmembrane helix</keyword>
<feature type="region of interest" description="Disordered" evidence="1">
    <location>
        <begin position="226"/>
        <end position="249"/>
    </location>
</feature>
<feature type="region of interest" description="Disordered" evidence="1">
    <location>
        <begin position="166"/>
        <end position="191"/>
    </location>
</feature>
<evidence type="ECO:0000313" key="4">
    <source>
        <dbReference type="Proteomes" id="UP000026960"/>
    </source>
</evidence>
<proteinExistence type="predicted"/>
<organism evidence="3">
    <name type="scientific">Oryza barthii</name>
    <dbReference type="NCBI Taxonomy" id="65489"/>
    <lineage>
        <taxon>Eukaryota</taxon>
        <taxon>Viridiplantae</taxon>
        <taxon>Streptophyta</taxon>
        <taxon>Embryophyta</taxon>
        <taxon>Tracheophyta</taxon>
        <taxon>Spermatophyta</taxon>
        <taxon>Magnoliopsida</taxon>
        <taxon>Liliopsida</taxon>
        <taxon>Poales</taxon>
        <taxon>Poaceae</taxon>
        <taxon>BOP clade</taxon>
        <taxon>Oryzoideae</taxon>
        <taxon>Oryzeae</taxon>
        <taxon>Oryzinae</taxon>
        <taxon>Oryza</taxon>
    </lineage>
</organism>
<dbReference type="PaxDb" id="65489-OBART12G05350.1"/>
<keyword evidence="2" id="KW-0812">Transmembrane</keyword>
<reference evidence="3" key="1">
    <citation type="journal article" date="2009" name="Rice">
        <title>De Novo Next Generation Sequencing of Plant Genomes.</title>
        <authorList>
            <person name="Rounsley S."/>
            <person name="Marri P.R."/>
            <person name="Yu Y."/>
            <person name="He R."/>
            <person name="Sisneros N."/>
            <person name="Goicoechea J.L."/>
            <person name="Lee S.J."/>
            <person name="Angelova A."/>
            <person name="Kudrna D."/>
            <person name="Luo M."/>
            <person name="Affourtit J."/>
            <person name="Desany B."/>
            <person name="Knight J."/>
            <person name="Niazi F."/>
            <person name="Egholm M."/>
            <person name="Wing R.A."/>
        </authorList>
    </citation>
    <scope>NUCLEOTIDE SEQUENCE [LARGE SCALE GENOMIC DNA]</scope>
    <source>
        <strain evidence="3">cv. IRGC 105608</strain>
    </source>
</reference>
<name>A0A0D3HS94_9ORYZ</name>
<sequence>MRSSSTEKTASEGPDPAAVAADPQARAAPPRGLPGALCRLLAPETGRRWGFWPRHRHPGVRAVSGGGEAVRGGEGGSGRGLGFAPGRPRVDDFFSVPSYKNVSVVFFAYRLQVSVSASLFFIFLLGLLCVSSRGLDARGGDRGDIGVGVSCGPAILNGNALDNASWRSSSHSNTPSPPADAPPSPTPYISSAMSEPTAAELAVLIKALSATVDKLQASVTTLQQASSSTTKSIGEHHNNRPPRFQKMDFPKYDGKSDPLAFINRCESYFHQQQIVEKEKVWMASYNLEDGAQL</sequence>
<dbReference type="EnsemblPlants" id="OBART12G05350.1">
    <property type="protein sequence ID" value="OBART12G05350.1"/>
    <property type="gene ID" value="OBART12G05350"/>
</dbReference>
<accession>A0A0D3HS94</accession>
<feature type="compositionally biased region" description="Pro residues" evidence="1">
    <location>
        <begin position="175"/>
        <end position="186"/>
    </location>
</feature>
<feature type="transmembrane region" description="Helical" evidence="2">
    <location>
        <begin position="107"/>
        <end position="130"/>
    </location>
</feature>
<evidence type="ECO:0008006" key="5">
    <source>
        <dbReference type="Google" id="ProtNLM"/>
    </source>
</evidence>
<protein>
    <recommendedName>
        <fullName evidence="5">Retrotransposon gag domain-containing protein</fullName>
    </recommendedName>
</protein>
<dbReference type="Proteomes" id="UP000026960">
    <property type="component" value="Chromosome 12"/>
</dbReference>
<feature type="compositionally biased region" description="Low complexity" evidence="1">
    <location>
        <begin position="14"/>
        <end position="31"/>
    </location>
</feature>
<evidence type="ECO:0000313" key="3">
    <source>
        <dbReference type="EnsemblPlants" id="OBART12G05350.1"/>
    </source>
</evidence>
<evidence type="ECO:0000256" key="2">
    <source>
        <dbReference type="SAM" id="Phobius"/>
    </source>
</evidence>
<dbReference type="AlphaFoldDB" id="A0A0D3HS94"/>
<feature type="compositionally biased region" description="Gly residues" evidence="1">
    <location>
        <begin position="64"/>
        <end position="82"/>
    </location>
</feature>
<evidence type="ECO:0000256" key="1">
    <source>
        <dbReference type="SAM" id="MobiDB-lite"/>
    </source>
</evidence>